<accession>B2UGS6</accession>
<protein>
    <submittedName>
        <fullName evidence="1">Uncharacterized protein</fullName>
    </submittedName>
</protein>
<dbReference type="AlphaFoldDB" id="B2UGS6"/>
<dbReference type="KEGG" id="rpi:Rpic_2056"/>
<dbReference type="EMBL" id="CP001068">
    <property type="protein sequence ID" value="ACD27190.1"/>
    <property type="molecule type" value="Genomic_DNA"/>
</dbReference>
<reference evidence="1" key="1">
    <citation type="submission" date="2008-05" db="EMBL/GenBank/DDBJ databases">
        <title>Complete sequence of chromosome1 of Ralstonia pickettii 12J.</title>
        <authorList>
            <consortium name="US DOE Joint Genome Institute"/>
            <person name="Lucas S."/>
            <person name="Copeland A."/>
            <person name="Lapidus A."/>
            <person name="Glavina del Rio T."/>
            <person name="Dalin E."/>
            <person name="Tice H."/>
            <person name="Bruce D."/>
            <person name="Goodwin L."/>
            <person name="Pitluck S."/>
            <person name="Meincke L."/>
            <person name="Brettin T."/>
            <person name="Detter J.C."/>
            <person name="Han C."/>
            <person name="Kuske C.R."/>
            <person name="Schmutz J."/>
            <person name="Larimer F."/>
            <person name="Land M."/>
            <person name="Hauser L."/>
            <person name="Kyrpides N."/>
            <person name="Mikhailova N."/>
            <person name="Marsh T."/>
            <person name="Richardson P."/>
        </authorList>
    </citation>
    <scope>NUCLEOTIDE SEQUENCE</scope>
    <source>
        <strain evidence="1">12J</strain>
    </source>
</reference>
<sequence>MTSPEFLRRANEAVARAVRELEAKGIKPVYVTRQRLDSSHTNKSGGKEQQ</sequence>
<name>B2UGS6_RALPJ</name>
<dbReference type="STRING" id="402626.Rpic_2056"/>
<evidence type="ECO:0000313" key="1">
    <source>
        <dbReference type="EMBL" id="ACD27190.1"/>
    </source>
</evidence>
<organism evidence="1">
    <name type="scientific">Ralstonia pickettii (strain 12J)</name>
    <dbReference type="NCBI Taxonomy" id="402626"/>
    <lineage>
        <taxon>Bacteria</taxon>
        <taxon>Pseudomonadati</taxon>
        <taxon>Pseudomonadota</taxon>
        <taxon>Betaproteobacteria</taxon>
        <taxon>Burkholderiales</taxon>
        <taxon>Burkholderiaceae</taxon>
        <taxon>Ralstonia</taxon>
    </lineage>
</organism>
<dbReference type="HOGENOM" id="CLU_207940_0_0_4"/>
<proteinExistence type="predicted"/>
<gene>
    <name evidence="1" type="ordered locus">Rpic_2056</name>
</gene>